<organism evidence="7 8">
    <name type="scientific">Eumeta variegata</name>
    <name type="common">Bagworm moth</name>
    <name type="synonym">Eumeta japonica</name>
    <dbReference type="NCBI Taxonomy" id="151549"/>
    <lineage>
        <taxon>Eukaryota</taxon>
        <taxon>Metazoa</taxon>
        <taxon>Ecdysozoa</taxon>
        <taxon>Arthropoda</taxon>
        <taxon>Hexapoda</taxon>
        <taxon>Insecta</taxon>
        <taxon>Pterygota</taxon>
        <taxon>Neoptera</taxon>
        <taxon>Endopterygota</taxon>
        <taxon>Lepidoptera</taxon>
        <taxon>Glossata</taxon>
        <taxon>Ditrysia</taxon>
        <taxon>Tineoidea</taxon>
        <taxon>Psychidae</taxon>
        <taxon>Oiketicinae</taxon>
        <taxon>Eumeta</taxon>
    </lineage>
</organism>
<keyword evidence="8" id="KW-1185">Reference proteome</keyword>
<comment type="subcellular location">
    <subcellularLocation>
        <location evidence="1">Cell membrane</location>
        <topology evidence="1">Multi-pass membrane protein</topology>
    </subcellularLocation>
</comment>
<evidence type="ECO:0000256" key="4">
    <source>
        <dbReference type="ARBA" id="ARBA00022989"/>
    </source>
</evidence>
<evidence type="ECO:0000256" key="5">
    <source>
        <dbReference type="ARBA" id="ARBA00023136"/>
    </source>
</evidence>
<gene>
    <name evidence="7" type="ORF">EVAR_81138_1</name>
</gene>
<keyword evidence="2" id="KW-1003">Cell membrane</keyword>
<evidence type="ECO:0000256" key="1">
    <source>
        <dbReference type="ARBA" id="ARBA00004651"/>
    </source>
</evidence>
<evidence type="ECO:0000256" key="6">
    <source>
        <dbReference type="SAM" id="Phobius"/>
    </source>
</evidence>
<dbReference type="GO" id="GO:0050909">
    <property type="term" value="P:sensory perception of taste"/>
    <property type="evidence" value="ECO:0007669"/>
    <property type="project" value="InterPro"/>
</dbReference>
<reference evidence="7 8" key="1">
    <citation type="journal article" date="2019" name="Commun. Biol.">
        <title>The bagworm genome reveals a unique fibroin gene that provides high tensile strength.</title>
        <authorList>
            <person name="Kono N."/>
            <person name="Nakamura H."/>
            <person name="Ohtoshi R."/>
            <person name="Tomita M."/>
            <person name="Numata K."/>
            <person name="Arakawa K."/>
        </authorList>
    </citation>
    <scope>NUCLEOTIDE SEQUENCE [LARGE SCALE GENOMIC DNA]</scope>
</reference>
<proteinExistence type="predicted"/>
<sequence>MESIWYLMIYYNTWPTYLKITSFLFFVSHASTTVFVIRIGESLQRAAREFRLSLALLNICICKETSANKATAKRSLRALLRLVRTSRPRVRACGLMELSAGLTPVVFSVVAHYIIVVLQFMNLI</sequence>
<dbReference type="Proteomes" id="UP000299102">
    <property type="component" value="Unassembled WGS sequence"/>
</dbReference>
<dbReference type="EMBL" id="BGZK01000185">
    <property type="protein sequence ID" value="GBP26773.1"/>
    <property type="molecule type" value="Genomic_DNA"/>
</dbReference>
<keyword evidence="4 6" id="KW-1133">Transmembrane helix</keyword>
<dbReference type="GO" id="GO:0005886">
    <property type="term" value="C:plasma membrane"/>
    <property type="evidence" value="ECO:0007669"/>
    <property type="project" value="UniProtKB-SubCell"/>
</dbReference>
<dbReference type="InterPro" id="IPR013604">
    <property type="entry name" value="7TM_chemorcpt"/>
</dbReference>
<keyword evidence="5 6" id="KW-0472">Membrane</keyword>
<name>A0A4C1UJZ6_EUMVA</name>
<evidence type="ECO:0000313" key="8">
    <source>
        <dbReference type="Proteomes" id="UP000299102"/>
    </source>
</evidence>
<evidence type="ECO:0000256" key="2">
    <source>
        <dbReference type="ARBA" id="ARBA00022475"/>
    </source>
</evidence>
<dbReference type="Pfam" id="PF08395">
    <property type="entry name" value="7tm_7"/>
    <property type="match status" value="1"/>
</dbReference>
<evidence type="ECO:0000313" key="7">
    <source>
        <dbReference type="EMBL" id="GBP26773.1"/>
    </source>
</evidence>
<feature type="transmembrane region" description="Helical" evidence="6">
    <location>
        <begin position="98"/>
        <end position="121"/>
    </location>
</feature>
<comment type="caution">
    <text evidence="7">The sequence shown here is derived from an EMBL/GenBank/DDBJ whole genome shotgun (WGS) entry which is preliminary data.</text>
</comment>
<dbReference type="OrthoDB" id="6930543at2759"/>
<keyword evidence="3 6" id="KW-0812">Transmembrane</keyword>
<dbReference type="AlphaFoldDB" id="A0A4C1UJZ6"/>
<feature type="transmembrane region" description="Helical" evidence="6">
    <location>
        <begin position="20"/>
        <end position="40"/>
    </location>
</feature>
<accession>A0A4C1UJZ6</accession>
<protein>
    <submittedName>
        <fullName evidence="7">Uncharacterized protein</fullName>
    </submittedName>
</protein>
<evidence type="ECO:0000256" key="3">
    <source>
        <dbReference type="ARBA" id="ARBA00022692"/>
    </source>
</evidence>